<dbReference type="Proteomes" id="UP000245462">
    <property type="component" value="Unassembled WGS sequence"/>
</dbReference>
<proteinExistence type="predicted"/>
<dbReference type="EMBL" id="QEKY01000001">
    <property type="protein sequence ID" value="PVZ15240.1"/>
    <property type="molecule type" value="Genomic_DNA"/>
</dbReference>
<protein>
    <submittedName>
        <fullName evidence="1">Uncharacterized protein</fullName>
    </submittedName>
</protein>
<keyword evidence="2" id="KW-1185">Reference proteome</keyword>
<comment type="caution">
    <text evidence="1">The sequence shown here is derived from an EMBL/GenBank/DDBJ whole genome shotgun (WGS) entry which is preliminary data.</text>
</comment>
<dbReference type="AlphaFoldDB" id="A0A2U1FT53"/>
<gene>
    <name evidence="1" type="ORF">C7382_101174</name>
</gene>
<sequence>MAGRTFGLLLRTADYKGDGILKSCLSEFTLSAVRLSLYRMRPIKEETFIGRTLLDLTHCKSEGIKGYCYLPMDWIRLRTPLDISKNI</sequence>
<reference evidence="1 2" key="1">
    <citation type="submission" date="2018-04" db="EMBL/GenBank/DDBJ databases">
        <title>Genomic Encyclopedia of Type Strains, Phase IV (KMG-IV): sequencing the most valuable type-strain genomes for metagenomic binning, comparative biology and taxonomic classification.</title>
        <authorList>
            <person name="Goeker M."/>
        </authorList>
    </citation>
    <scope>NUCLEOTIDE SEQUENCE [LARGE SCALE GENOMIC DNA]</scope>
    <source>
        <strain evidence="1 2">DSM 28520</strain>
    </source>
</reference>
<accession>A0A2U1FT53</accession>
<name>A0A2U1FT53_9PORP</name>
<evidence type="ECO:0000313" key="2">
    <source>
        <dbReference type="Proteomes" id="UP000245462"/>
    </source>
</evidence>
<organism evidence="1 2">
    <name type="scientific">Porphyromonas loveana</name>
    <dbReference type="NCBI Taxonomy" id="1884669"/>
    <lineage>
        <taxon>Bacteria</taxon>
        <taxon>Pseudomonadati</taxon>
        <taxon>Bacteroidota</taxon>
        <taxon>Bacteroidia</taxon>
        <taxon>Bacteroidales</taxon>
        <taxon>Porphyromonadaceae</taxon>
        <taxon>Porphyromonas</taxon>
    </lineage>
</organism>
<evidence type="ECO:0000313" key="1">
    <source>
        <dbReference type="EMBL" id="PVZ15240.1"/>
    </source>
</evidence>